<reference evidence="2" key="1">
    <citation type="journal article" date="2019" name="Int. J. Syst. Evol. Microbiol.">
        <title>The Global Catalogue of Microorganisms (GCM) 10K type strain sequencing project: providing services to taxonomists for standard genome sequencing and annotation.</title>
        <authorList>
            <consortium name="The Broad Institute Genomics Platform"/>
            <consortium name="The Broad Institute Genome Sequencing Center for Infectious Disease"/>
            <person name="Wu L."/>
            <person name="Ma J."/>
        </authorList>
    </citation>
    <scope>NUCLEOTIDE SEQUENCE [LARGE SCALE GENOMIC DNA]</scope>
    <source>
        <strain evidence="2">JCM 17458</strain>
    </source>
</reference>
<accession>A0ABP8EME8</accession>
<comment type="caution">
    <text evidence="1">The sequence shown here is derived from an EMBL/GenBank/DDBJ whole genome shotgun (WGS) entry which is preliminary data.</text>
</comment>
<dbReference type="Pfam" id="PF21853">
    <property type="entry name" value="DUF6912"/>
    <property type="match status" value="1"/>
</dbReference>
<evidence type="ECO:0000313" key="2">
    <source>
        <dbReference type="Proteomes" id="UP001501586"/>
    </source>
</evidence>
<sequence length="152" mass="15890">MSAAATIRAYVPLTHQQLAAAWPQIDSALGFAPDSAGRAQHGEALEEAEWIAMVTAAEVITEEAAAQRCARVVLACDLPSGLQVRPVAAGVDAFGPTPLDPSWVVSAHIDAPDVVATLPDDTDGAADALQDSALLWFDVSEIAELVEAFDQQ</sequence>
<proteinExistence type="predicted"/>
<keyword evidence="2" id="KW-1185">Reference proteome</keyword>
<gene>
    <name evidence="1" type="ORF">GCM10022261_26780</name>
</gene>
<dbReference type="InterPro" id="IPR054206">
    <property type="entry name" value="DUF6912"/>
</dbReference>
<dbReference type="Proteomes" id="UP001501586">
    <property type="component" value="Unassembled WGS sequence"/>
</dbReference>
<dbReference type="RefSeq" id="WP_236865930.1">
    <property type="nucleotide sequence ID" value="NZ_BAABAZ010000008.1"/>
</dbReference>
<evidence type="ECO:0000313" key="1">
    <source>
        <dbReference type="EMBL" id="GAA4285147.1"/>
    </source>
</evidence>
<name>A0ABP8EME8_9MICO</name>
<protein>
    <submittedName>
        <fullName evidence="1">Uncharacterized protein</fullName>
    </submittedName>
</protein>
<organism evidence="1 2">
    <name type="scientific">Brevibacterium daeguense</name>
    <dbReference type="NCBI Taxonomy" id="909936"/>
    <lineage>
        <taxon>Bacteria</taxon>
        <taxon>Bacillati</taxon>
        <taxon>Actinomycetota</taxon>
        <taxon>Actinomycetes</taxon>
        <taxon>Micrococcales</taxon>
        <taxon>Brevibacteriaceae</taxon>
        <taxon>Brevibacterium</taxon>
    </lineage>
</organism>
<dbReference type="EMBL" id="BAABAZ010000008">
    <property type="protein sequence ID" value="GAA4285147.1"/>
    <property type="molecule type" value="Genomic_DNA"/>
</dbReference>